<keyword evidence="1" id="KW-0175">Coiled coil</keyword>
<sequence length="219" mass="24538">MSKVEMLRLLVNERLTAAAEEIFGLFERTIAEYEEELSRSKEETERHRKLLDAVLKPEVRLHRAVLSADVQQDPEPPHIEEQLWSSQGRVEEKAPSSKLHLRKACSSAPQMEKERHGEDCGVSEPTRSLDPESYDDLEETRKPQSDSKTLTNNCVPEGDKKETAVTSSPSLLLNSSTLDLHSCCSGDKCSLISNSSGSSNRKDKDRLNSCRTAQDTDLI</sequence>
<feature type="region of interest" description="Disordered" evidence="2">
    <location>
        <begin position="193"/>
        <end position="219"/>
    </location>
</feature>
<organism evidence="3 4">
    <name type="scientific">Cottoperca gobio</name>
    <name type="common">Frogmouth</name>
    <name type="synonym">Aphritis gobio</name>
    <dbReference type="NCBI Taxonomy" id="56716"/>
    <lineage>
        <taxon>Eukaryota</taxon>
        <taxon>Metazoa</taxon>
        <taxon>Chordata</taxon>
        <taxon>Craniata</taxon>
        <taxon>Vertebrata</taxon>
        <taxon>Euteleostomi</taxon>
        <taxon>Actinopterygii</taxon>
        <taxon>Neopterygii</taxon>
        <taxon>Teleostei</taxon>
        <taxon>Neoteleostei</taxon>
        <taxon>Acanthomorphata</taxon>
        <taxon>Eupercaria</taxon>
        <taxon>Perciformes</taxon>
        <taxon>Notothenioidei</taxon>
        <taxon>Bovichtidae</taxon>
        <taxon>Cottoperca</taxon>
    </lineage>
</organism>
<dbReference type="Proteomes" id="UP000504630">
    <property type="component" value="Chromosome 6"/>
</dbReference>
<evidence type="ECO:0000256" key="1">
    <source>
        <dbReference type="SAM" id="Coils"/>
    </source>
</evidence>
<evidence type="ECO:0000313" key="3">
    <source>
        <dbReference type="Proteomes" id="UP000504630"/>
    </source>
</evidence>
<protein>
    <submittedName>
        <fullName evidence="4">Uncharacterized protein LOC115009274 isoform X2</fullName>
    </submittedName>
</protein>
<proteinExistence type="predicted"/>
<evidence type="ECO:0000313" key="4">
    <source>
        <dbReference type="RefSeq" id="XP_029289015.1"/>
    </source>
</evidence>
<accession>A0A6J2PTY1</accession>
<feature type="coiled-coil region" evidence="1">
    <location>
        <begin position="23"/>
        <end position="50"/>
    </location>
</feature>
<gene>
    <name evidence="4" type="primary">LOC115009274</name>
</gene>
<keyword evidence="3" id="KW-1185">Reference proteome</keyword>
<feature type="compositionally biased region" description="Polar residues" evidence="2">
    <location>
        <begin position="209"/>
        <end position="219"/>
    </location>
</feature>
<feature type="region of interest" description="Disordered" evidence="2">
    <location>
        <begin position="84"/>
        <end position="168"/>
    </location>
</feature>
<name>A0A6J2PTY1_COTGO</name>
<dbReference type="GeneID" id="115009274"/>
<evidence type="ECO:0000256" key="2">
    <source>
        <dbReference type="SAM" id="MobiDB-lite"/>
    </source>
</evidence>
<reference evidence="4" key="1">
    <citation type="submission" date="2025-08" db="UniProtKB">
        <authorList>
            <consortium name="RefSeq"/>
        </authorList>
    </citation>
    <scope>IDENTIFICATION</scope>
</reference>
<dbReference type="RefSeq" id="XP_029289015.1">
    <property type="nucleotide sequence ID" value="XM_029433155.1"/>
</dbReference>
<dbReference type="AlphaFoldDB" id="A0A6J2PTY1"/>